<dbReference type="Proteomes" id="UP000605253">
    <property type="component" value="Unassembled WGS sequence"/>
</dbReference>
<protein>
    <recommendedName>
        <fullName evidence="3">DNA alkylation repair protein</fullName>
    </recommendedName>
</protein>
<dbReference type="PANTHER" id="PTHR41291:SF1">
    <property type="entry name" value="DNA ALKYLATION REPAIR PROTEIN"/>
    <property type="match status" value="1"/>
</dbReference>
<dbReference type="InterPro" id="IPR014825">
    <property type="entry name" value="DNA_alkylation"/>
</dbReference>
<reference evidence="1" key="1">
    <citation type="journal article" date="2014" name="Int. J. Syst. Evol. Microbiol.">
        <title>Complete genome sequence of Corynebacterium casei LMG S-19264T (=DSM 44701T), isolated from a smear-ripened cheese.</title>
        <authorList>
            <consortium name="US DOE Joint Genome Institute (JGI-PGF)"/>
            <person name="Walter F."/>
            <person name="Albersmeier A."/>
            <person name="Kalinowski J."/>
            <person name="Ruckert C."/>
        </authorList>
    </citation>
    <scope>NUCLEOTIDE SEQUENCE</scope>
    <source>
        <strain evidence="1">CGMCC 1.12181</strain>
    </source>
</reference>
<comment type="caution">
    <text evidence="1">The sequence shown here is derived from an EMBL/GenBank/DDBJ whole genome shotgun (WGS) entry which is preliminary data.</text>
</comment>
<dbReference type="AlphaFoldDB" id="A0A917CXQ6"/>
<dbReference type="RefSeq" id="WP_188365964.1">
    <property type="nucleotide sequence ID" value="NZ_BAABJF010000020.1"/>
</dbReference>
<organism evidence="1 2">
    <name type="scientific">Marinicella pacifica</name>
    <dbReference type="NCBI Taxonomy" id="1171543"/>
    <lineage>
        <taxon>Bacteria</taxon>
        <taxon>Pseudomonadati</taxon>
        <taxon>Pseudomonadota</taxon>
        <taxon>Gammaproteobacteria</taxon>
        <taxon>Lysobacterales</taxon>
        <taxon>Marinicellaceae</taxon>
        <taxon>Marinicella</taxon>
    </lineage>
</organism>
<dbReference type="InterPro" id="IPR016024">
    <property type="entry name" value="ARM-type_fold"/>
</dbReference>
<keyword evidence="2" id="KW-1185">Reference proteome</keyword>
<dbReference type="EMBL" id="BMEO01000014">
    <property type="protein sequence ID" value="GGG01648.1"/>
    <property type="molecule type" value="Genomic_DNA"/>
</dbReference>
<dbReference type="Pfam" id="PF08713">
    <property type="entry name" value="DNA_alkylation"/>
    <property type="match status" value="1"/>
</dbReference>
<gene>
    <name evidence="1" type="ORF">GCM10011365_23600</name>
</gene>
<proteinExistence type="predicted"/>
<evidence type="ECO:0008006" key="3">
    <source>
        <dbReference type="Google" id="ProtNLM"/>
    </source>
</evidence>
<evidence type="ECO:0000313" key="2">
    <source>
        <dbReference type="Proteomes" id="UP000605253"/>
    </source>
</evidence>
<reference evidence="1" key="2">
    <citation type="submission" date="2020-09" db="EMBL/GenBank/DDBJ databases">
        <authorList>
            <person name="Sun Q."/>
            <person name="Zhou Y."/>
        </authorList>
    </citation>
    <scope>NUCLEOTIDE SEQUENCE</scope>
    <source>
        <strain evidence="1">CGMCC 1.12181</strain>
    </source>
</reference>
<accession>A0A917CXQ6</accession>
<evidence type="ECO:0000313" key="1">
    <source>
        <dbReference type="EMBL" id="GGG01648.1"/>
    </source>
</evidence>
<sequence length="232" mass="26153">MNKADVYKLLEDNQNPRGIDNWQAMESGCAYKSFGIGLTVLRKLAKQVGKNHALAKELWDSDYYDMKVMAVLIDDPKYITRVQVEAQVEDVDFGMMVHVFSACGAPVTKTNFIQTVADDWLISDDSVRRRCAYGFIYDLSKSTKKSAPNDEYFLKLINHIDQTFTDEDRSVHLAMATALMGIGKRNKTLNKAALKVAKKIGPVPVESGKTQCEPMDITKHLTSDYLKKKFAQ</sequence>
<dbReference type="PANTHER" id="PTHR41291">
    <property type="entry name" value="DNA ALKYLATION REPAIR PROTEIN"/>
    <property type="match status" value="1"/>
</dbReference>
<name>A0A917CXQ6_9GAMM</name>
<dbReference type="SUPFAM" id="SSF48371">
    <property type="entry name" value="ARM repeat"/>
    <property type="match status" value="1"/>
</dbReference>
<dbReference type="Gene3D" id="1.25.10.90">
    <property type="match status" value="1"/>
</dbReference>